<dbReference type="AlphaFoldDB" id="A0A182JD42"/>
<dbReference type="VEuPathDB" id="VectorBase:AATE015834"/>
<accession>A0A182JD42</accession>
<evidence type="ECO:0000313" key="1">
    <source>
        <dbReference type="EnsemblMetazoa" id="AATE015834-PA.1"/>
    </source>
</evidence>
<proteinExistence type="predicted"/>
<reference evidence="1" key="1">
    <citation type="submission" date="2022-08" db="UniProtKB">
        <authorList>
            <consortium name="EnsemblMetazoa"/>
        </authorList>
    </citation>
    <scope>IDENTIFICATION</scope>
    <source>
        <strain evidence="1">EBRO</strain>
    </source>
</reference>
<protein>
    <submittedName>
        <fullName evidence="1">Uncharacterized protein</fullName>
    </submittedName>
</protein>
<dbReference type="EnsemblMetazoa" id="AATE015834-RA">
    <property type="protein sequence ID" value="AATE015834-PA.1"/>
    <property type="gene ID" value="AATE015834"/>
</dbReference>
<sequence length="317" mass="33108">MAERIVRMMSEVDLSSSPAAVAVGAFPISMRIFVVDFGAMESVPLPVETGDAPFEPLPSSTLKRVPDSAGHDFLSVAATGRSFTPHRLSLVSRFSPSTYGFGLVGLFFRMPRSEISSAEWPSLSSEMVVTVLTVVGMNFLGVGSGTARLTPIVVVTTGDNGSCSIVASLTSLVSSTAIECRFGSSSGSDGSVTTAPAFSVGLLVILITIAGLVLVGFSLTGVTRSPSVTIVARWYAPVPPPSVVAALDQLELRSDERPMPLSVDESILAKAKLPPSGCWLMRSNPYDLRRECQSSGASTGSASGGFLLDSSLLLLLL</sequence>
<organism evidence="1">
    <name type="scientific">Anopheles atroparvus</name>
    <name type="common">European mosquito</name>
    <dbReference type="NCBI Taxonomy" id="41427"/>
    <lineage>
        <taxon>Eukaryota</taxon>
        <taxon>Metazoa</taxon>
        <taxon>Ecdysozoa</taxon>
        <taxon>Arthropoda</taxon>
        <taxon>Hexapoda</taxon>
        <taxon>Insecta</taxon>
        <taxon>Pterygota</taxon>
        <taxon>Neoptera</taxon>
        <taxon>Endopterygota</taxon>
        <taxon>Diptera</taxon>
        <taxon>Nematocera</taxon>
        <taxon>Culicoidea</taxon>
        <taxon>Culicidae</taxon>
        <taxon>Anophelinae</taxon>
        <taxon>Anopheles</taxon>
    </lineage>
</organism>
<name>A0A182JD42_ANOAO</name>